<name>A0ABQ0KYE3_MYCCL</name>
<feature type="region of interest" description="Disordered" evidence="1">
    <location>
        <begin position="141"/>
        <end position="162"/>
    </location>
</feature>
<accession>A0ABQ0KYE3</accession>
<dbReference type="Proteomes" id="UP000815677">
    <property type="component" value="Unassembled WGS sequence"/>
</dbReference>
<evidence type="ECO:0000313" key="2">
    <source>
        <dbReference type="EMBL" id="GAT42536.1"/>
    </source>
</evidence>
<organism evidence="2 3">
    <name type="scientific">Mycena chlorophos</name>
    <name type="common">Agaric fungus</name>
    <name type="synonym">Agaricus chlorophos</name>
    <dbReference type="NCBI Taxonomy" id="658473"/>
    <lineage>
        <taxon>Eukaryota</taxon>
        <taxon>Fungi</taxon>
        <taxon>Dikarya</taxon>
        <taxon>Basidiomycota</taxon>
        <taxon>Agaricomycotina</taxon>
        <taxon>Agaricomycetes</taxon>
        <taxon>Agaricomycetidae</taxon>
        <taxon>Agaricales</taxon>
        <taxon>Marasmiineae</taxon>
        <taxon>Mycenaceae</taxon>
        <taxon>Mycena</taxon>
    </lineage>
</organism>
<evidence type="ECO:0000256" key="1">
    <source>
        <dbReference type="SAM" id="MobiDB-lite"/>
    </source>
</evidence>
<dbReference type="EMBL" id="DF838047">
    <property type="protein sequence ID" value="GAT42536.1"/>
    <property type="molecule type" value="Genomic_DNA"/>
</dbReference>
<protein>
    <submittedName>
        <fullName evidence="2">Uncharacterized protein</fullName>
    </submittedName>
</protein>
<evidence type="ECO:0000313" key="3">
    <source>
        <dbReference type="Proteomes" id="UP000815677"/>
    </source>
</evidence>
<sequence>MPPFRFRAAPAHKRDDGAAISGLPERYQPNPKPRPALGPLLVLKLRQPHRSLRNQLEAEARLGEDPAPIQTRYAIVALDANNEEQLRRGWNIVMVWASRCVGDPRRMPFLVPPSWSDDDWRVGYTCGGFQQLERSLCCVSDGSSDDSGEWSSSDSEAASEDC</sequence>
<feature type="region of interest" description="Disordered" evidence="1">
    <location>
        <begin position="1"/>
        <end position="32"/>
    </location>
</feature>
<reference evidence="2" key="1">
    <citation type="submission" date="2014-09" db="EMBL/GenBank/DDBJ databases">
        <title>Genome sequence of the luminous mushroom Mycena chlorophos for searching fungal bioluminescence genes.</title>
        <authorList>
            <person name="Tanaka Y."/>
            <person name="Kasuga D."/>
            <person name="Oba Y."/>
            <person name="Hase S."/>
            <person name="Sato K."/>
            <person name="Oba Y."/>
            <person name="Sakakibara Y."/>
        </authorList>
    </citation>
    <scope>NUCLEOTIDE SEQUENCE</scope>
</reference>
<keyword evidence="3" id="KW-1185">Reference proteome</keyword>
<proteinExistence type="predicted"/>
<gene>
    <name evidence="2" type="ORF">MCHLO_00249</name>
</gene>